<evidence type="ECO:0000256" key="6">
    <source>
        <dbReference type="ARBA" id="ARBA00023087"/>
    </source>
</evidence>
<feature type="region of interest" description="Disordered" evidence="7">
    <location>
        <begin position="1"/>
        <end position="20"/>
    </location>
</feature>
<protein>
    <submittedName>
        <fullName evidence="9">Chaplin family protein</fullName>
    </submittedName>
</protein>
<accession>A0ABW7QJ50</accession>
<evidence type="ECO:0000256" key="5">
    <source>
        <dbReference type="ARBA" id="ARBA00022889"/>
    </source>
</evidence>
<name>A0ABW7QJ50_9ACTN</name>
<gene>
    <name evidence="9" type="ORF">ACH4F9_07410</name>
</gene>
<keyword evidence="6" id="KW-0034">Amyloid</keyword>
<evidence type="ECO:0000256" key="3">
    <source>
        <dbReference type="ARBA" id="ARBA00022525"/>
    </source>
</evidence>
<evidence type="ECO:0000256" key="7">
    <source>
        <dbReference type="SAM" id="MobiDB-lite"/>
    </source>
</evidence>
<evidence type="ECO:0000256" key="1">
    <source>
        <dbReference type="ARBA" id="ARBA00004191"/>
    </source>
</evidence>
<comment type="caution">
    <text evidence="9">The sequence shown here is derived from an EMBL/GenBank/DDBJ whole genome shotgun (WGS) entry which is preliminary data.</text>
</comment>
<reference evidence="9 10" key="1">
    <citation type="submission" date="2024-10" db="EMBL/GenBank/DDBJ databases">
        <title>The Natural Products Discovery Center: Release of the First 8490 Sequenced Strains for Exploring Actinobacteria Biosynthetic Diversity.</title>
        <authorList>
            <person name="Kalkreuter E."/>
            <person name="Kautsar S.A."/>
            <person name="Yang D."/>
            <person name="Bader C.D."/>
            <person name="Teijaro C.N."/>
            <person name="Fluegel L."/>
            <person name="Davis C.M."/>
            <person name="Simpson J.R."/>
            <person name="Lauterbach L."/>
            <person name="Steele A.D."/>
            <person name="Gui C."/>
            <person name="Meng S."/>
            <person name="Li G."/>
            <person name="Viehrig K."/>
            <person name="Ye F."/>
            <person name="Su P."/>
            <person name="Kiefer A.F."/>
            <person name="Nichols A."/>
            <person name="Cepeda A.J."/>
            <person name="Yan W."/>
            <person name="Fan B."/>
            <person name="Jiang Y."/>
            <person name="Adhikari A."/>
            <person name="Zheng C.-J."/>
            <person name="Schuster L."/>
            <person name="Cowan T.M."/>
            <person name="Smanski M.J."/>
            <person name="Chevrette M.G."/>
            <person name="De Carvalho L.P.S."/>
            <person name="Shen B."/>
        </authorList>
    </citation>
    <scope>NUCLEOTIDE SEQUENCE [LARGE SCALE GENOMIC DNA]</scope>
    <source>
        <strain evidence="9 10">NPDC017990</strain>
    </source>
</reference>
<feature type="domain" description="Chaplin" evidence="8">
    <location>
        <begin position="32"/>
        <end position="66"/>
    </location>
</feature>
<organism evidence="9 10">
    <name type="scientific">Streptomyces longisporoflavus</name>
    <dbReference type="NCBI Taxonomy" id="28044"/>
    <lineage>
        <taxon>Bacteria</taxon>
        <taxon>Bacillati</taxon>
        <taxon>Actinomycetota</taxon>
        <taxon>Actinomycetes</taxon>
        <taxon>Kitasatosporales</taxon>
        <taxon>Streptomycetaceae</taxon>
        <taxon>Streptomyces</taxon>
    </lineage>
</organism>
<dbReference type="InterPro" id="IPR005528">
    <property type="entry name" value="ChpA-H"/>
</dbReference>
<evidence type="ECO:0000256" key="4">
    <source>
        <dbReference type="ARBA" id="ARBA00022729"/>
    </source>
</evidence>
<keyword evidence="4" id="KW-0732">Signal</keyword>
<dbReference type="Proteomes" id="UP001610818">
    <property type="component" value="Unassembled WGS sequence"/>
</dbReference>
<proteinExistence type="predicted"/>
<sequence>MRRPTVPHTRTPGPPDPSFDATCGNSCTNVSAALAQGATTATAGTAAGNMAQLPLNLPRNQCGNSGIICCEWGDE</sequence>
<keyword evidence="3" id="KW-0964">Secreted</keyword>
<keyword evidence="10" id="KW-1185">Reference proteome</keyword>
<dbReference type="Pfam" id="PF03777">
    <property type="entry name" value="ChpA-C"/>
    <property type="match status" value="1"/>
</dbReference>
<dbReference type="EMBL" id="JBIRGQ010000001">
    <property type="protein sequence ID" value="MFH8544817.1"/>
    <property type="molecule type" value="Genomic_DNA"/>
</dbReference>
<evidence type="ECO:0000313" key="9">
    <source>
        <dbReference type="EMBL" id="MFH8544817.1"/>
    </source>
</evidence>
<evidence type="ECO:0000259" key="8">
    <source>
        <dbReference type="Pfam" id="PF03777"/>
    </source>
</evidence>
<evidence type="ECO:0000313" key="10">
    <source>
        <dbReference type="Proteomes" id="UP001610818"/>
    </source>
</evidence>
<keyword evidence="2" id="KW-0134">Cell wall</keyword>
<comment type="subcellular location">
    <subcellularLocation>
        <location evidence="1">Secreted</location>
        <location evidence="1">Cell wall</location>
    </subcellularLocation>
</comment>
<keyword evidence="5" id="KW-0130">Cell adhesion</keyword>
<evidence type="ECO:0000256" key="2">
    <source>
        <dbReference type="ARBA" id="ARBA00022512"/>
    </source>
</evidence>
<dbReference type="RefSeq" id="WP_397709253.1">
    <property type="nucleotide sequence ID" value="NZ_JBIRGN010000001.1"/>
</dbReference>